<evidence type="ECO:0000313" key="1">
    <source>
        <dbReference type="EMBL" id="KAH7918479.1"/>
    </source>
</evidence>
<accession>A0ACB8AYX0</accession>
<reference evidence="1" key="1">
    <citation type="journal article" date="2021" name="New Phytol.">
        <title>Evolutionary innovations through gain and loss of genes in the ectomycorrhizal Boletales.</title>
        <authorList>
            <person name="Wu G."/>
            <person name="Miyauchi S."/>
            <person name="Morin E."/>
            <person name="Kuo A."/>
            <person name="Drula E."/>
            <person name="Varga T."/>
            <person name="Kohler A."/>
            <person name="Feng B."/>
            <person name="Cao Y."/>
            <person name="Lipzen A."/>
            <person name="Daum C."/>
            <person name="Hundley H."/>
            <person name="Pangilinan J."/>
            <person name="Johnson J."/>
            <person name="Barry K."/>
            <person name="LaButti K."/>
            <person name="Ng V."/>
            <person name="Ahrendt S."/>
            <person name="Min B."/>
            <person name="Choi I.G."/>
            <person name="Park H."/>
            <person name="Plett J.M."/>
            <person name="Magnuson J."/>
            <person name="Spatafora J.W."/>
            <person name="Nagy L.G."/>
            <person name="Henrissat B."/>
            <person name="Grigoriev I.V."/>
            <person name="Yang Z.L."/>
            <person name="Xu J."/>
            <person name="Martin F.M."/>
        </authorList>
    </citation>
    <scope>NUCLEOTIDE SEQUENCE</scope>
    <source>
        <strain evidence="1">KUC20120723A-06</strain>
    </source>
</reference>
<keyword evidence="2" id="KW-1185">Reference proteome</keyword>
<protein>
    <submittedName>
        <fullName evidence="1">Uncharacterized protein</fullName>
    </submittedName>
</protein>
<dbReference type="EMBL" id="MU266782">
    <property type="protein sequence ID" value="KAH7918479.1"/>
    <property type="molecule type" value="Genomic_DNA"/>
</dbReference>
<proteinExistence type="predicted"/>
<evidence type="ECO:0000313" key="2">
    <source>
        <dbReference type="Proteomes" id="UP000790709"/>
    </source>
</evidence>
<dbReference type="Proteomes" id="UP000790709">
    <property type="component" value="Unassembled WGS sequence"/>
</dbReference>
<sequence>MCPLPCRRNISESCAVYSLSCHIPPNKPRRSRGVRSYRPRVMFPLLEAVSRAQVVQYYDMTSLMDSHNLRLTSPAQLVFPQHQPFVSLCMLDHALLLPLNYFLCVPLSMQPATCLPNELSTLSPASDYTLRRTHNTNPAAGSATDVHHAVCRTDPFALGLTKDDLATVCKPATDPAPGGVSCTMCLGVCLACSHCPTNRGGHILL</sequence>
<comment type="caution">
    <text evidence="1">The sequence shown here is derived from an EMBL/GenBank/DDBJ whole genome shotgun (WGS) entry which is preliminary data.</text>
</comment>
<organism evidence="1 2">
    <name type="scientific">Leucogyrophana mollusca</name>
    <dbReference type="NCBI Taxonomy" id="85980"/>
    <lineage>
        <taxon>Eukaryota</taxon>
        <taxon>Fungi</taxon>
        <taxon>Dikarya</taxon>
        <taxon>Basidiomycota</taxon>
        <taxon>Agaricomycotina</taxon>
        <taxon>Agaricomycetes</taxon>
        <taxon>Agaricomycetidae</taxon>
        <taxon>Boletales</taxon>
        <taxon>Boletales incertae sedis</taxon>
        <taxon>Leucogyrophana</taxon>
    </lineage>
</organism>
<gene>
    <name evidence="1" type="ORF">BV22DRAFT_907889</name>
</gene>
<name>A0ACB8AYX0_9AGAM</name>